<dbReference type="AlphaFoldDB" id="A0A518IPY9"/>
<accession>A0A518IPY9</accession>
<evidence type="ECO:0000313" key="1">
    <source>
        <dbReference type="EMBL" id="QDV55161.1"/>
    </source>
</evidence>
<gene>
    <name evidence="1" type="ORF">Mal33_11300</name>
</gene>
<protein>
    <submittedName>
        <fullName evidence="1">Uncharacterized protein</fullName>
    </submittedName>
</protein>
<organism evidence="1 2">
    <name type="scientific">Rosistilla oblonga</name>
    <dbReference type="NCBI Taxonomy" id="2527990"/>
    <lineage>
        <taxon>Bacteria</taxon>
        <taxon>Pseudomonadati</taxon>
        <taxon>Planctomycetota</taxon>
        <taxon>Planctomycetia</taxon>
        <taxon>Pirellulales</taxon>
        <taxon>Pirellulaceae</taxon>
        <taxon>Rosistilla</taxon>
    </lineage>
</organism>
<dbReference type="EMBL" id="CP036318">
    <property type="protein sequence ID" value="QDV55161.1"/>
    <property type="molecule type" value="Genomic_DNA"/>
</dbReference>
<dbReference type="Proteomes" id="UP000316770">
    <property type="component" value="Chromosome"/>
</dbReference>
<proteinExistence type="predicted"/>
<reference evidence="1 2" key="1">
    <citation type="submission" date="2019-02" db="EMBL/GenBank/DDBJ databases">
        <title>Deep-cultivation of Planctomycetes and their phenomic and genomic characterization uncovers novel biology.</title>
        <authorList>
            <person name="Wiegand S."/>
            <person name="Jogler M."/>
            <person name="Boedeker C."/>
            <person name="Pinto D."/>
            <person name="Vollmers J."/>
            <person name="Rivas-Marin E."/>
            <person name="Kohn T."/>
            <person name="Peeters S.H."/>
            <person name="Heuer A."/>
            <person name="Rast P."/>
            <person name="Oberbeckmann S."/>
            <person name="Bunk B."/>
            <person name="Jeske O."/>
            <person name="Meyerdierks A."/>
            <person name="Storesund J.E."/>
            <person name="Kallscheuer N."/>
            <person name="Luecker S."/>
            <person name="Lage O.M."/>
            <person name="Pohl T."/>
            <person name="Merkel B.J."/>
            <person name="Hornburger P."/>
            <person name="Mueller R.-W."/>
            <person name="Bruemmer F."/>
            <person name="Labrenz M."/>
            <person name="Spormann A.M."/>
            <person name="Op den Camp H."/>
            <person name="Overmann J."/>
            <person name="Amann R."/>
            <person name="Jetten M.S.M."/>
            <person name="Mascher T."/>
            <person name="Medema M.H."/>
            <person name="Devos D.P."/>
            <person name="Kaster A.-K."/>
            <person name="Ovreas L."/>
            <person name="Rohde M."/>
            <person name="Galperin M.Y."/>
            <person name="Jogler C."/>
        </authorList>
    </citation>
    <scope>NUCLEOTIDE SEQUENCE [LARGE SCALE GENOMIC DNA]</scope>
    <source>
        <strain evidence="1 2">Mal33</strain>
    </source>
</reference>
<evidence type="ECO:0000313" key="2">
    <source>
        <dbReference type="Proteomes" id="UP000316770"/>
    </source>
</evidence>
<keyword evidence="2" id="KW-1185">Reference proteome</keyword>
<name>A0A518IPY9_9BACT</name>
<sequence length="171" mass="19188">MKPRTSITTFVVMLMLCSVGNALGPYSIDRLKRESDIAVICTVQSSSIVPNDSGYGPETTEMFRTRIRPIVYTHGTATETELVVRHFGVKHNHGKGTGGKARRYIRFVGPSETESETSFLPGPDQFYMMYLKRDGDEFVPTSGQRDARDSIIPLQLTRNQARIQRQTKNDG</sequence>